<reference evidence="1 2" key="1">
    <citation type="submission" date="2022-06" db="EMBL/GenBank/DDBJ databases">
        <title>Ideonella sp. NS12-5 Genome sequencing and assembly.</title>
        <authorList>
            <person name="Jung Y."/>
        </authorList>
    </citation>
    <scope>NUCLEOTIDE SEQUENCE [LARGE SCALE GENOMIC DNA]</scope>
    <source>
        <strain evidence="1 2">NS12-5</strain>
    </source>
</reference>
<accession>A0ABT1BRF8</accession>
<dbReference type="Pfam" id="PF09614">
    <property type="entry name" value="Cas_Csy2"/>
    <property type="match status" value="1"/>
</dbReference>
<proteinExistence type="predicted"/>
<dbReference type="RefSeq" id="WP_252771720.1">
    <property type="nucleotide sequence ID" value="NZ_JAMXMC010000013.1"/>
</dbReference>
<gene>
    <name evidence="1" type="primary">csy2</name>
    <name evidence="1" type="ORF">M0L44_19110</name>
</gene>
<evidence type="ECO:0000313" key="1">
    <source>
        <dbReference type="EMBL" id="MCO5978813.1"/>
    </source>
</evidence>
<dbReference type="Proteomes" id="UP001204851">
    <property type="component" value="Unassembled WGS sequence"/>
</dbReference>
<dbReference type="NCBIfam" id="TIGR02565">
    <property type="entry name" value="cas_Csy2"/>
    <property type="match status" value="1"/>
</dbReference>
<comment type="caution">
    <text evidence="1">The sequence shown here is derived from an EMBL/GenBank/DDBJ whole genome shotgun (WGS) entry which is preliminary data.</text>
</comment>
<organism evidence="1 2">
    <name type="scientific">Ideonella oryzae</name>
    <dbReference type="NCBI Taxonomy" id="2937441"/>
    <lineage>
        <taxon>Bacteria</taxon>
        <taxon>Pseudomonadati</taxon>
        <taxon>Pseudomonadota</taxon>
        <taxon>Betaproteobacteria</taxon>
        <taxon>Burkholderiales</taxon>
        <taxon>Sphaerotilaceae</taxon>
        <taxon>Ideonella</taxon>
    </lineage>
</organism>
<dbReference type="CDD" id="cd09736">
    <property type="entry name" value="Csy2_I-F"/>
    <property type="match status" value="1"/>
</dbReference>
<dbReference type="InterPro" id="IPR013398">
    <property type="entry name" value="CRISPR-assoc_prot_Csy2"/>
</dbReference>
<sequence>MSQTHLPHLGVLLLPHIRVQNANAISSPLTWGFPAITAFTGLMTALERRLGPQAGINLLGVGVVCHGFEAQVTTEGYTRAFHLTRNPVLQDGSTAAIVEEGRVHLDISLVFEVRLAEALLDDAARETLAEHMVQTLAGMRLAGGSVMPPLASSKRRPSRPLLALVPDDPEEQREQFRRLARRLMPGFALIARDDLLAQRLAELRVQHPQASTLDAWLDLTRWTSRAVARSTTDTEGAPDSHTAWVTDPRPGWIVPIPVGFTALSPLLAAGSVAGARDMATPFRFVETVWSIGQWISPHRLQCVNEMIWQSGHDHDPTQPSEHGLYRCFIDPQATAATPN</sequence>
<evidence type="ECO:0000313" key="2">
    <source>
        <dbReference type="Proteomes" id="UP001204851"/>
    </source>
</evidence>
<name>A0ABT1BRF8_9BURK</name>
<keyword evidence="2" id="KW-1185">Reference proteome</keyword>
<dbReference type="EMBL" id="JAMXMC010000013">
    <property type="protein sequence ID" value="MCO5978813.1"/>
    <property type="molecule type" value="Genomic_DNA"/>
</dbReference>
<protein>
    <submittedName>
        <fullName evidence="1">Type I-F CRISPR-associated protein Csy2</fullName>
    </submittedName>
</protein>